<dbReference type="EC" id="2.1.2.2" evidence="2"/>
<accession>A0A0G0AWM4</accession>
<dbReference type="PATRIC" id="fig|1618484.3.peg.407"/>
<dbReference type="GO" id="GO:0006189">
    <property type="term" value="P:'de novo' IMP biosynthetic process"/>
    <property type="evidence" value="ECO:0007669"/>
    <property type="project" value="TreeGrafter"/>
</dbReference>
<keyword evidence="3 6" id="KW-0808">Transferase</keyword>
<dbReference type="PANTHER" id="PTHR43369">
    <property type="entry name" value="PHOSPHORIBOSYLGLYCINAMIDE FORMYLTRANSFERASE"/>
    <property type="match status" value="1"/>
</dbReference>
<evidence type="ECO:0000256" key="1">
    <source>
        <dbReference type="ARBA" id="ARBA00005054"/>
    </source>
</evidence>
<dbReference type="Gene3D" id="3.40.50.170">
    <property type="entry name" value="Formyl transferase, N-terminal domain"/>
    <property type="match status" value="1"/>
</dbReference>
<dbReference type="EMBL" id="LBPR01000009">
    <property type="protein sequence ID" value="KKP61588.1"/>
    <property type="molecule type" value="Genomic_DNA"/>
</dbReference>
<organism evidence="6 7">
    <name type="scientific">Candidatus Roizmanbacteria bacterium GW2011_GWC2_34_23</name>
    <dbReference type="NCBI Taxonomy" id="1618484"/>
    <lineage>
        <taxon>Bacteria</taxon>
        <taxon>Candidatus Roizmaniibacteriota</taxon>
    </lineage>
</organism>
<dbReference type="GO" id="GO:0004644">
    <property type="term" value="F:phosphoribosylglycinamide formyltransferase activity"/>
    <property type="evidence" value="ECO:0007669"/>
    <property type="project" value="UniProtKB-EC"/>
</dbReference>
<dbReference type="SUPFAM" id="SSF53328">
    <property type="entry name" value="Formyltransferase"/>
    <property type="match status" value="1"/>
</dbReference>
<dbReference type="InterPro" id="IPR036477">
    <property type="entry name" value="Formyl_transf_N_sf"/>
</dbReference>
<dbReference type="Proteomes" id="UP000034004">
    <property type="component" value="Unassembled WGS sequence"/>
</dbReference>
<dbReference type="GO" id="GO:0005737">
    <property type="term" value="C:cytoplasm"/>
    <property type="evidence" value="ECO:0007669"/>
    <property type="project" value="TreeGrafter"/>
</dbReference>
<dbReference type="AlphaFoldDB" id="A0A0G0AWM4"/>
<dbReference type="PANTHER" id="PTHR43369:SF2">
    <property type="entry name" value="PHOSPHORIBOSYLGLYCINAMIDE FORMYLTRANSFERASE"/>
    <property type="match status" value="1"/>
</dbReference>
<reference evidence="6 7" key="1">
    <citation type="journal article" date="2015" name="Nature">
        <title>rRNA introns, odd ribosomes, and small enigmatic genomes across a large radiation of phyla.</title>
        <authorList>
            <person name="Brown C.T."/>
            <person name="Hug L.A."/>
            <person name="Thomas B.C."/>
            <person name="Sharon I."/>
            <person name="Castelle C.J."/>
            <person name="Singh A."/>
            <person name="Wilkins M.J."/>
            <person name="Williams K.H."/>
            <person name="Banfield J.F."/>
        </authorList>
    </citation>
    <scope>NUCLEOTIDE SEQUENCE [LARGE SCALE GENOMIC DNA]</scope>
</reference>
<feature type="domain" description="Formyl transferase N-terminal" evidence="5">
    <location>
        <begin position="2"/>
        <end position="194"/>
    </location>
</feature>
<evidence type="ECO:0000259" key="5">
    <source>
        <dbReference type="Pfam" id="PF00551"/>
    </source>
</evidence>
<sequence>MKKLAVLISEAGTGTNLQAIIDAVENKKLRAKIVLVASSSENAYGLQRAKKNNIFIMTVNKKDDLEKILTAYQVDLVALAGWKLIVPLSLINTFKNKVLNLHPGLIPNTMNGVVINPDKTTGIWNRGKLTDIAIQNFLDKKATYAGSTVHFLSEKFDFGKILNRCFEKILPNDTVESLYKRLKKKENQIYVETLIKLCNK</sequence>
<evidence type="ECO:0000256" key="4">
    <source>
        <dbReference type="ARBA" id="ARBA00022755"/>
    </source>
</evidence>
<dbReference type="STRING" id="1618484.UR56_C0009G0009"/>
<proteinExistence type="predicted"/>
<name>A0A0G0AWM4_9BACT</name>
<dbReference type="Pfam" id="PF00551">
    <property type="entry name" value="Formyl_trans_N"/>
    <property type="match status" value="1"/>
</dbReference>
<keyword evidence="4" id="KW-0658">Purine biosynthesis</keyword>
<gene>
    <name evidence="6" type="ORF">UR56_C0009G0009</name>
</gene>
<evidence type="ECO:0000313" key="7">
    <source>
        <dbReference type="Proteomes" id="UP000034004"/>
    </source>
</evidence>
<comment type="pathway">
    <text evidence="1">Purine metabolism; IMP biosynthesis via de novo pathway; N(2)-formyl-N(1)-(5-phospho-D-ribosyl)glycinamide from N(1)-(5-phospho-D-ribosyl)glycinamide (10-formyl THF route): step 1/1.</text>
</comment>
<comment type="caution">
    <text evidence="6">The sequence shown here is derived from an EMBL/GenBank/DDBJ whole genome shotgun (WGS) entry which is preliminary data.</text>
</comment>
<protein>
    <recommendedName>
        <fullName evidence="2">phosphoribosylglycinamide formyltransferase 1</fullName>
        <ecNumber evidence="2">2.1.2.2</ecNumber>
    </recommendedName>
</protein>
<dbReference type="InterPro" id="IPR002376">
    <property type="entry name" value="Formyl_transf_N"/>
</dbReference>
<evidence type="ECO:0000313" key="6">
    <source>
        <dbReference type="EMBL" id="KKP61588.1"/>
    </source>
</evidence>
<evidence type="ECO:0000256" key="2">
    <source>
        <dbReference type="ARBA" id="ARBA00012254"/>
    </source>
</evidence>
<evidence type="ECO:0000256" key="3">
    <source>
        <dbReference type="ARBA" id="ARBA00022679"/>
    </source>
</evidence>